<comment type="caution">
    <text evidence="1">The sequence shown here is derived from an EMBL/GenBank/DDBJ whole genome shotgun (WGS) entry which is preliminary data.</text>
</comment>
<reference evidence="2" key="1">
    <citation type="journal article" date="2019" name="Int. J. Syst. Evol. Microbiol.">
        <title>The Global Catalogue of Microorganisms (GCM) 10K type strain sequencing project: providing services to taxonomists for standard genome sequencing and annotation.</title>
        <authorList>
            <consortium name="The Broad Institute Genomics Platform"/>
            <consortium name="The Broad Institute Genome Sequencing Center for Infectious Disease"/>
            <person name="Wu L."/>
            <person name="Ma J."/>
        </authorList>
    </citation>
    <scope>NUCLEOTIDE SEQUENCE [LARGE SCALE GENOMIC DNA]</scope>
    <source>
        <strain evidence="2">CCUG 52468</strain>
    </source>
</reference>
<evidence type="ECO:0008006" key="3">
    <source>
        <dbReference type="Google" id="ProtNLM"/>
    </source>
</evidence>
<evidence type="ECO:0000313" key="2">
    <source>
        <dbReference type="Proteomes" id="UP001597205"/>
    </source>
</evidence>
<name>A0ABW3RQI2_9SPHI</name>
<organism evidence="1 2">
    <name type="scientific">Sphingobacterium daejeonense</name>
    <dbReference type="NCBI Taxonomy" id="371142"/>
    <lineage>
        <taxon>Bacteria</taxon>
        <taxon>Pseudomonadati</taxon>
        <taxon>Bacteroidota</taxon>
        <taxon>Sphingobacteriia</taxon>
        <taxon>Sphingobacteriales</taxon>
        <taxon>Sphingobacteriaceae</taxon>
        <taxon>Sphingobacterium</taxon>
    </lineage>
</organism>
<gene>
    <name evidence="1" type="ORF">ACFQ2C_14935</name>
</gene>
<dbReference type="RefSeq" id="WP_380897897.1">
    <property type="nucleotide sequence ID" value="NZ_JBHTKY010000025.1"/>
</dbReference>
<proteinExistence type="predicted"/>
<protein>
    <recommendedName>
        <fullName evidence="3">DUF4595 domain-containing protein</fullName>
    </recommendedName>
</protein>
<sequence length="309" mass="36105">MKTNRLLVIYITCLLFLFILGCQKDNHKPDETDQIKKLTTSSRTSLGDNYFNGVNNEATENEMDLKYDKENKLIEIGLFKFIYGANGRIEKKVFINQDPNFPYEEIFEWDQLGRLKEVKVSSANQSIEFTTEDGEISNSLTIAQFEYNSTEKKPSRIYYRDRLSFSDSKFSKFKSISYKYQGDDISESLMEDINIPLLNPYHFMYIDIKVFYRNGNTKHYLKKIYDQIGFNPITIYEVIPKHLPEKDIAILVQDNNSDPNLDWNDATSYTVEKDNRSRPIGVYKKNLILNPENGNPLLSEESKTIIDYN</sequence>
<keyword evidence="2" id="KW-1185">Reference proteome</keyword>
<evidence type="ECO:0000313" key="1">
    <source>
        <dbReference type="EMBL" id="MFD1166902.1"/>
    </source>
</evidence>
<dbReference type="Proteomes" id="UP001597205">
    <property type="component" value="Unassembled WGS sequence"/>
</dbReference>
<dbReference type="PROSITE" id="PS51257">
    <property type="entry name" value="PROKAR_LIPOPROTEIN"/>
    <property type="match status" value="1"/>
</dbReference>
<dbReference type="EMBL" id="JBHTKY010000025">
    <property type="protein sequence ID" value="MFD1166902.1"/>
    <property type="molecule type" value="Genomic_DNA"/>
</dbReference>
<accession>A0ABW3RQI2</accession>